<dbReference type="SUPFAM" id="SSF46785">
    <property type="entry name" value="Winged helix' DNA-binding domain"/>
    <property type="match status" value="1"/>
</dbReference>
<dbReference type="Pfam" id="PF21863">
    <property type="entry name" value="HTH_67"/>
    <property type="match status" value="1"/>
</dbReference>
<dbReference type="Gene3D" id="1.10.10.10">
    <property type="entry name" value="Winged helix-like DNA-binding domain superfamily/Winged helix DNA-binding domain"/>
    <property type="match status" value="1"/>
</dbReference>
<evidence type="ECO:0000313" key="1">
    <source>
        <dbReference type="EMBL" id="GLZ76958.1"/>
    </source>
</evidence>
<comment type="caution">
    <text evidence="1">The sequence shown here is derived from an EMBL/GenBank/DDBJ whole genome shotgun (WGS) entry which is preliminary data.</text>
</comment>
<accession>A0A9W6W8G8</accession>
<organism evidence="1 2">
    <name type="scientific">Actinorhabdospora filicis</name>
    <dbReference type="NCBI Taxonomy" id="1785913"/>
    <lineage>
        <taxon>Bacteria</taxon>
        <taxon>Bacillati</taxon>
        <taxon>Actinomycetota</taxon>
        <taxon>Actinomycetes</taxon>
        <taxon>Micromonosporales</taxon>
        <taxon>Micromonosporaceae</taxon>
        <taxon>Actinorhabdospora</taxon>
    </lineage>
</organism>
<dbReference type="RefSeq" id="WP_285662102.1">
    <property type="nucleotide sequence ID" value="NZ_BSTX01000001.1"/>
</dbReference>
<name>A0A9W6W8G8_9ACTN</name>
<protein>
    <recommendedName>
        <fullName evidence="3">MarR family transcriptional regulator</fullName>
    </recommendedName>
</protein>
<sequence length="132" mass="14626">MFKPIGFYLKRLDGLITAAFDEVLAGHGLRRRHWQVLTTLAERPGAPGELAARLAPFWTEEDVSFASVLDDLIGRGLVTVADLVEITETGRATQKELEVGVDGFRARMMTGLDREDYEKCVAALDRMCANLT</sequence>
<dbReference type="Proteomes" id="UP001165079">
    <property type="component" value="Unassembled WGS sequence"/>
</dbReference>
<keyword evidence="2" id="KW-1185">Reference proteome</keyword>
<dbReference type="InterPro" id="IPR036390">
    <property type="entry name" value="WH_DNA-bd_sf"/>
</dbReference>
<gene>
    <name evidence="1" type="ORF">Afil01_17650</name>
</gene>
<proteinExistence type="predicted"/>
<dbReference type="InterPro" id="IPR054058">
    <property type="entry name" value="HTH_67"/>
</dbReference>
<dbReference type="AlphaFoldDB" id="A0A9W6W8G8"/>
<evidence type="ECO:0008006" key="3">
    <source>
        <dbReference type="Google" id="ProtNLM"/>
    </source>
</evidence>
<dbReference type="EMBL" id="BSTX01000001">
    <property type="protein sequence ID" value="GLZ76958.1"/>
    <property type="molecule type" value="Genomic_DNA"/>
</dbReference>
<reference evidence="1" key="1">
    <citation type="submission" date="2023-03" db="EMBL/GenBank/DDBJ databases">
        <title>Actinorhabdospora filicis NBRC 111898.</title>
        <authorList>
            <person name="Ichikawa N."/>
            <person name="Sato H."/>
            <person name="Tonouchi N."/>
        </authorList>
    </citation>
    <scope>NUCLEOTIDE SEQUENCE</scope>
    <source>
        <strain evidence="1">NBRC 111898</strain>
    </source>
</reference>
<dbReference type="InterPro" id="IPR036388">
    <property type="entry name" value="WH-like_DNA-bd_sf"/>
</dbReference>
<evidence type="ECO:0000313" key="2">
    <source>
        <dbReference type="Proteomes" id="UP001165079"/>
    </source>
</evidence>